<dbReference type="Proteomes" id="UP000095287">
    <property type="component" value="Unplaced"/>
</dbReference>
<organism evidence="1 2">
    <name type="scientific">Steinernema glaseri</name>
    <dbReference type="NCBI Taxonomy" id="37863"/>
    <lineage>
        <taxon>Eukaryota</taxon>
        <taxon>Metazoa</taxon>
        <taxon>Ecdysozoa</taxon>
        <taxon>Nematoda</taxon>
        <taxon>Chromadorea</taxon>
        <taxon>Rhabditida</taxon>
        <taxon>Tylenchina</taxon>
        <taxon>Panagrolaimomorpha</taxon>
        <taxon>Strongyloidoidea</taxon>
        <taxon>Steinernematidae</taxon>
        <taxon>Steinernema</taxon>
    </lineage>
</organism>
<keyword evidence="1" id="KW-1185">Reference proteome</keyword>
<evidence type="ECO:0000313" key="1">
    <source>
        <dbReference type="Proteomes" id="UP000095287"/>
    </source>
</evidence>
<evidence type="ECO:0000313" key="2">
    <source>
        <dbReference type="WBParaSite" id="L893_g22236.t1"/>
    </source>
</evidence>
<dbReference type="WBParaSite" id="L893_g22236.t1">
    <property type="protein sequence ID" value="L893_g22236.t1"/>
    <property type="gene ID" value="L893_g22236"/>
</dbReference>
<dbReference type="AlphaFoldDB" id="A0A1I7Z2E1"/>
<reference evidence="2" key="1">
    <citation type="submission" date="2016-11" db="UniProtKB">
        <authorList>
            <consortium name="WormBaseParasite"/>
        </authorList>
    </citation>
    <scope>IDENTIFICATION</scope>
</reference>
<protein>
    <submittedName>
        <fullName evidence="2">SEA domain-containing protein</fullName>
    </submittedName>
</protein>
<accession>A0A1I7Z2E1</accession>
<sequence>MVIDIYTFKQDGTAYVEASLMEAGKEIFTFRKKVYFSRQRPVNLAKVIREIYQKDTRWHEQSCYVTAEICERRNKFFAISGNYQDVHLTNEATYRLLFHRKDFMKTCSLSVYSMPVESSTTDRSNSAYSDEISFVRYSIVPVPHVDRDWDDLLNGRKPLDFVCPLRCPDAPGDWTCTTCGGKVCPQGDNLACDCGLFTWEAASFRCGHKDHEGRFVKYTGEDVA</sequence>
<proteinExistence type="predicted"/>
<name>A0A1I7Z2E1_9BILA</name>